<dbReference type="Proteomes" id="UP001211065">
    <property type="component" value="Unassembled WGS sequence"/>
</dbReference>
<dbReference type="InterPro" id="IPR045093">
    <property type="entry name" value="Cullin"/>
</dbReference>
<feature type="domain" description="Cullin family profile" evidence="14">
    <location>
        <begin position="425"/>
        <end position="659"/>
    </location>
</feature>
<dbReference type="FunFam" id="1.20.1310.10:FF:000026">
    <property type="entry name" value="Cullin 1"/>
    <property type="match status" value="1"/>
</dbReference>
<keyword evidence="4" id="KW-0963">Cytoplasm</keyword>
<evidence type="ECO:0000256" key="1">
    <source>
        <dbReference type="ARBA" id="ARBA00004496"/>
    </source>
</evidence>
<dbReference type="FunFam" id="4.10.1030.10:FF:000002">
    <property type="entry name" value="cullin homolog 1"/>
    <property type="match status" value="1"/>
</dbReference>
<dbReference type="EMBL" id="JADGJW010000003">
    <property type="protein sequence ID" value="KAJ3228299.1"/>
    <property type="molecule type" value="Genomic_DNA"/>
</dbReference>
<dbReference type="GO" id="GO:0005634">
    <property type="term" value="C:nucleus"/>
    <property type="evidence" value="ECO:0007669"/>
    <property type="project" value="UniProtKB-ARBA"/>
</dbReference>
<dbReference type="FunFam" id="1.20.1310.10:FF:000007">
    <property type="entry name" value="Cullin 1"/>
    <property type="match status" value="1"/>
</dbReference>
<evidence type="ECO:0000256" key="7">
    <source>
        <dbReference type="ARBA" id="ARBA00022786"/>
    </source>
</evidence>
<evidence type="ECO:0000256" key="6">
    <source>
        <dbReference type="ARBA" id="ARBA00022618"/>
    </source>
</evidence>
<dbReference type="AlphaFoldDB" id="A0AAD5Y216"/>
<dbReference type="Pfam" id="PF00888">
    <property type="entry name" value="Cullin"/>
    <property type="match status" value="1"/>
</dbReference>
<dbReference type="GO" id="GO:0051301">
    <property type="term" value="P:cell division"/>
    <property type="evidence" value="ECO:0007669"/>
    <property type="project" value="UniProtKB-KW"/>
</dbReference>
<dbReference type="Gene3D" id="1.20.1310.10">
    <property type="entry name" value="Cullin Repeats"/>
    <property type="match status" value="4"/>
</dbReference>
<dbReference type="FunFam" id="1.20.1310.10:FF:000029">
    <property type="entry name" value="Cullin homolog 1"/>
    <property type="match status" value="1"/>
</dbReference>
<dbReference type="PANTHER" id="PTHR11932">
    <property type="entry name" value="CULLIN"/>
    <property type="match status" value="1"/>
</dbReference>
<dbReference type="SUPFAM" id="SSF75632">
    <property type="entry name" value="Cullin homology domain"/>
    <property type="match status" value="1"/>
</dbReference>
<dbReference type="InterPro" id="IPR036390">
    <property type="entry name" value="WH_DNA-bd_sf"/>
</dbReference>
<evidence type="ECO:0000256" key="4">
    <source>
        <dbReference type="ARBA" id="ARBA00022490"/>
    </source>
</evidence>
<comment type="caution">
    <text evidence="15">The sequence shown here is derived from an EMBL/GenBank/DDBJ whole genome shotgun (WGS) entry which is preliminary data.</text>
</comment>
<evidence type="ECO:0000256" key="13">
    <source>
        <dbReference type="SAM" id="MobiDB-lite"/>
    </source>
</evidence>
<evidence type="ECO:0000256" key="11">
    <source>
        <dbReference type="PROSITE-ProRule" id="PRU00330"/>
    </source>
</evidence>
<dbReference type="InterPro" id="IPR059120">
    <property type="entry name" value="Cullin-like_AB"/>
</dbReference>
<dbReference type="FunFam" id="1.20.1310.10:FF:000011">
    <property type="entry name" value="Cullin 1"/>
    <property type="match status" value="1"/>
</dbReference>
<dbReference type="GO" id="GO:0019005">
    <property type="term" value="C:SCF ubiquitin ligase complex"/>
    <property type="evidence" value="ECO:0007669"/>
    <property type="project" value="UniProtKB-ARBA"/>
</dbReference>
<evidence type="ECO:0000256" key="5">
    <source>
        <dbReference type="ARBA" id="ARBA00022499"/>
    </source>
</evidence>
<proteinExistence type="inferred from homology"/>
<sequence length="788" mass="90976">MFVTNKREPDLANTWAGLEEGVNTVMTKLECGMSHAKYMQLYTSIYDYCTSNSSSPQNTVHKTGVFIMKGAHIYASLNEYLQRHMKSLLTASESLVDENFLIYYTEQWAKYSVASKFVHRLFAYVNRFWVNRELDDSHKDVYDIYTLTLVSWRDNFFLHAQSKVMNAILSLVERQRNGETINTTLIKHVVDNFVSLGLNELDFKKSTLEIYSKYFQNPFIEHTRSYYQLESEKFIAENSIVDYMKKAEIRLAQEEKRVEEYLHISTKGVLIGKCEEVLIKSHMLPMQDEFQNLLDQDKIEDLTRMYGLLCRIPEGLDKLRTIFEAHVKKQGLISVEKVAEAAPTEAAEDDEDKPPPTKSKSKKPDSKADVVDPKVYVDSLLEVHKKYAELVNGAFRGEPGFNASLDKACREFVNRNSVCKTGTSKSPEMLAKFCDALLRKSSKVAEETEVEDILNSIMTVFKYVEDKDVFQKFYSKMLAKRLVNSTSANEDMESSMISKLKEACGYEYTSKLQRMFTDVTLSKDLNQAFKDQMDLSHGTSKDDYDFNIMVLATGQWPLTPPNTSFNIPEDLMKTYERFQRFYQNKHQGRKLNWLFQMSKGELKTTYLKASKAGYTFQVSIYQMGILLQYNNGISFTWNELLTNTNLSPEILGGQLGSLLKAKVLLICPSTSKVGVDKEAKFDLNPDFKSKKIRINFNVPIKSEQKVESDETHKTIEEDRKLLIQAAIVRIMKTRKSLKHLSLMDEVINQLQSRFKPKISDIKKCIDILLEKEYIERSKEQKDQYNYVA</sequence>
<dbReference type="PROSITE" id="PS01256">
    <property type="entry name" value="CULLIN_1"/>
    <property type="match status" value="1"/>
</dbReference>
<dbReference type="SMART" id="SM00182">
    <property type="entry name" value="CULLIN"/>
    <property type="match status" value="1"/>
</dbReference>
<dbReference type="SUPFAM" id="SSF74788">
    <property type="entry name" value="Cullin repeat-like"/>
    <property type="match status" value="1"/>
</dbReference>
<keyword evidence="16" id="KW-1185">Reference proteome</keyword>
<keyword evidence="7" id="KW-0833">Ubl conjugation pathway</keyword>
<dbReference type="GO" id="GO:0031625">
    <property type="term" value="F:ubiquitin protein ligase binding"/>
    <property type="evidence" value="ECO:0007669"/>
    <property type="project" value="InterPro"/>
</dbReference>
<dbReference type="GO" id="GO:0005737">
    <property type="term" value="C:cytoplasm"/>
    <property type="evidence" value="ECO:0007669"/>
    <property type="project" value="UniProtKB-SubCell"/>
</dbReference>
<evidence type="ECO:0000313" key="15">
    <source>
        <dbReference type="EMBL" id="KAJ3228299.1"/>
    </source>
</evidence>
<dbReference type="InterPro" id="IPR016157">
    <property type="entry name" value="Cullin_CS"/>
</dbReference>
<dbReference type="InterPro" id="IPR001373">
    <property type="entry name" value="Cullin_N"/>
</dbReference>
<dbReference type="InterPro" id="IPR036317">
    <property type="entry name" value="Cullin_homology_sf"/>
</dbReference>
<keyword evidence="8" id="KW-0832">Ubl conjugation</keyword>
<dbReference type="Gene3D" id="4.10.1030.10">
    <property type="entry name" value="Ring Box Chain A, domain 5"/>
    <property type="match status" value="1"/>
</dbReference>
<accession>A0AAD5Y216</accession>
<dbReference type="InterPro" id="IPR016159">
    <property type="entry name" value="Cullin_repeat-like_dom_sf"/>
</dbReference>
<gene>
    <name evidence="15" type="ORF">HK099_004292</name>
</gene>
<evidence type="ECO:0000256" key="2">
    <source>
        <dbReference type="ARBA" id="ARBA00004906"/>
    </source>
</evidence>
<dbReference type="Gene3D" id="1.10.10.10">
    <property type="entry name" value="Winged helix-like DNA-binding domain superfamily/Winged helix DNA-binding domain"/>
    <property type="match status" value="2"/>
</dbReference>
<dbReference type="Pfam" id="PF26557">
    <property type="entry name" value="Cullin_AB"/>
    <property type="match status" value="1"/>
</dbReference>
<evidence type="ECO:0000256" key="10">
    <source>
        <dbReference type="ARBA" id="ARBA00069612"/>
    </source>
</evidence>
<dbReference type="FunFam" id="3.30.230.130:FF:000003">
    <property type="entry name" value="Cullin 2"/>
    <property type="match status" value="1"/>
</dbReference>
<dbReference type="InterPro" id="IPR016158">
    <property type="entry name" value="Cullin_homology"/>
</dbReference>
<dbReference type="Pfam" id="PF10557">
    <property type="entry name" value="Cullin_Nedd8"/>
    <property type="match status" value="1"/>
</dbReference>
<comment type="subcellular location">
    <subcellularLocation>
        <location evidence="1">Cytoplasm</location>
    </subcellularLocation>
</comment>
<evidence type="ECO:0000256" key="9">
    <source>
        <dbReference type="ARBA" id="ARBA00023306"/>
    </source>
</evidence>
<evidence type="ECO:0000313" key="16">
    <source>
        <dbReference type="Proteomes" id="UP001211065"/>
    </source>
</evidence>
<evidence type="ECO:0000256" key="3">
    <source>
        <dbReference type="ARBA" id="ARBA00006019"/>
    </source>
</evidence>
<dbReference type="InterPro" id="IPR019559">
    <property type="entry name" value="Cullin_neddylation_domain"/>
</dbReference>
<dbReference type="GO" id="GO:0031146">
    <property type="term" value="P:SCF-dependent proteasomal ubiquitin-dependent protein catabolic process"/>
    <property type="evidence" value="ECO:0007669"/>
    <property type="project" value="UniProtKB-ARBA"/>
</dbReference>
<evidence type="ECO:0000256" key="12">
    <source>
        <dbReference type="RuleBase" id="RU003829"/>
    </source>
</evidence>
<keyword evidence="9" id="KW-0131">Cell cycle</keyword>
<comment type="similarity">
    <text evidence="3 11 12">Belongs to the cullin family.</text>
</comment>
<dbReference type="SUPFAM" id="SSF46785">
    <property type="entry name" value="Winged helix' DNA-binding domain"/>
    <property type="match status" value="1"/>
</dbReference>
<dbReference type="FunFam" id="1.10.10.10:FF:000014">
    <property type="entry name" value="Cullin 1"/>
    <property type="match status" value="1"/>
</dbReference>
<protein>
    <recommendedName>
        <fullName evidence="10">Cullin-1</fullName>
    </recommendedName>
</protein>
<dbReference type="SMART" id="SM00884">
    <property type="entry name" value="Cullin_Nedd8"/>
    <property type="match status" value="1"/>
</dbReference>
<dbReference type="PROSITE" id="PS50069">
    <property type="entry name" value="CULLIN_2"/>
    <property type="match status" value="1"/>
</dbReference>
<dbReference type="GO" id="GO:1902531">
    <property type="term" value="P:regulation of intracellular signal transduction"/>
    <property type="evidence" value="ECO:0007669"/>
    <property type="project" value="UniProtKB-ARBA"/>
</dbReference>
<name>A0AAD5Y216_9FUNG</name>
<dbReference type="InterPro" id="IPR036388">
    <property type="entry name" value="WH-like_DNA-bd_sf"/>
</dbReference>
<keyword evidence="6" id="KW-0132">Cell division</keyword>
<organism evidence="15 16">
    <name type="scientific">Clydaea vesicula</name>
    <dbReference type="NCBI Taxonomy" id="447962"/>
    <lineage>
        <taxon>Eukaryota</taxon>
        <taxon>Fungi</taxon>
        <taxon>Fungi incertae sedis</taxon>
        <taxon>Chytridiomycota</taxon>
        <taxon>Chytridiomycota incertae sedis</taxon>
        <taxon>Chytridiomycetes</taxon>
        <taxon>Lobulomycetales</taxon>
        <taxon>Lobulomycetaceae</taxon>
        <taxon>Clydaea</taxon>
    </lineage>
</organism>
<evidence type="ECO:0000256" key="8">
    <source>
        <dbReference type="ARBA" id="ARBA00022843"/>
    </source>
</evidence>
<reference evidence="15" key="1">
    <citation type="submission" date="2020-05" db="EMBL/GenBank/DDBJ databases">
        <title>Phylogenomic resolution of chytrid fungi.</title>
        <authorList>
            <person name="Stajich J.E."/>
            <person name="Amses K."/>
            <person name="Simmons R."/>
            <person name="Seto K."/>
            <person name="Myers J."/>
            <person name="Bonds A."/>
            <person name="Quandt C.A."/>
            <person name="Barry K."/>
            <person name="Liu P."/>
            <person name="Grigoriev I."/>
            <person name="Longcore J.E."/>
            <person name="James T.Y."/>
        </authorList>
    </citation>
    <scope>NUCLEOTIDE SEQUENCE</scope>
    <source>
        <strain evidence="15">JEL0476</strain>
    </source>
</reference>
<keyword evidence="5" id="KW-1017">Isopeptide bond</keyword>
<feature type="region of interest" description="Disordered" evidence="13">
    <location>
        <begin position="340"/>
        <end position="367"/>
    </location>
</feature>
<comment type="pathway">
    <text evidence="2">Protein modification; protein ubiquitination.</text>
</comment>
<evidence type="ECO:0000259" key="14">
    <source>
        <dbReference type="PROSITE" id="PS50069"/>
    </source>
</evidence>